<evidence type="ECO:0000313" key="2">
    <source>
        <dbReference type="Proteomes" id="UP001630127"/>
    </source>
</evidence>
<dbReference type="EMBL" id="JBJUIK010000012">
    <property type="protein sequence ID" value="KAL3510012.1"/>
    <property type="molecule type" value="Genomic_DNA"/>
</dbReference>
<organism evidence="1 2">
    <name type="scientific">Cinchona calisaya</name>
    <dbReference type="NCBI Taxonomy" id="153742"/>
    <lineage>
        <taxon>Eukaryota</taxon>
        <taxon>Viridiplantae</taxon>
        <taxon>Streptophyta</taxon>
        <taxon>Embryophyta</taxon>
        <taxon>Tracheophyta</taxon>
        <taxon>Spermatophyta</taxon>
        <taxon>Magnoliopsida</taxon>
        <taxon>eudicotyledons</taxon>
        <taxon>Gunneridae</taxon>
        <taxon>Pentapetalae</taxon>
        <taxon>asterids</taxon>
        <taxon>lamiids</taxon>
        <taxon>Gentianales</taxon>
        <taxon>Rubiaceae</taxon>
        <taxon>Cinchonoideae</taxon>
        <taxon>Cinchoneae</taxon>
        <taxon>Cinchona</taxon>
    </lineage>
</organism>
<dbReference type="AlphaFoldDB" id="A0ABD2YRL4"/>
<protein>
    <submittedName>
        <fullName evidence="1">Uncharacterized protein</fullName>
    </submittedName>
</protein>
<accession>A0ABD2YRL4</accession>
<gene>
    <name evidence="1" type="ORF">ACH5RR_029413</name>
</gene>
<comment type="caution">
    <text evidence="1">The sequence shown here is derived from an EMBL/GenBank/DDBJ whole genome shotgun (WGS) entry which is preliminary data.</text>
</comment>
<proteinExistence type="predicted"/>
<keyword evidence="2" id="KW-1185">Reference proteome</keyword>
<reference evidence="1 2" key="1">
    <citation type="submission" date="2024-11" db="EMBL/GenBank/DDBJ databases">
        <title>A near-complete genome assembly of Cinchona calisaya.</title>
        <authorList>
            <person name="Lian D.C."/>
            <person name="Zhao X.W."/>
            <person name="Wei L."/>
        </authorList>
    </citation>
    <scope>NUCLEOTIDE SEQUENCE [LARGE SCALE GENOMIC DNA]</scope>
    <source>
        <tissue evidence="1">Nenye</tissue>
    </source>
</reference>
<evidence type="ECO:0000313" key="1">
    <source>
        <dbReference type="EMBL" id="KAL3510012.1"/>
    </source>
</evidence>
<name>A0ABD2YRL4_9GENT</name>
<dbReference type="Proteomes" id="UP001630127">
    <property type="component" value="Unassembled WGS sequence"/>
</dbReference>
<sequence length="88" mass="10079">MHGESFLSYQGRKDPAMSRAKRPLLGLFKTPAATWVIEIVLSSDEFSYLETVSFEEQARLLVENEPEKDPIFLQRSGRLRVPCSDKMC</sequence>